<accession>A0A3B0Y308</accession>
<dbReference type="EMBL" id="UOFI01000173">
    <property type="protein sequence ID" value="VAW69752.1"/>
    <property type="molecule type" value="Genomic_DNA"/>
</dbReference>
<evidence type="ECO:0008006" key="3">
    <source>
        <dbReference type="Google" id="ProtNLM"/>
    </source>
</evidence>
<proteinExistence type="predicted"/>
<protein>
    <recommendedName>
        <fullName evidence="3">Band 7 domain-containing protein</fullName>
    </recommendedName>
</protein>
<reference evidence="2" key="1">
    <citation type="submission" date="2018-06" db="EMBL/GenBank/DDBJ databases">
        <authorList>
            <person name="Zhirakovskaya E."/>
        </authorList>
    </citation>
    <scope>NUCLEOTIDE SEQUENCE</scope>
</reference>
<evidence type="ECO:0000313" key="2">
    <source>
        <dbReference type="EMBL" id="VAW69752.1"/>
    </source>
</evidence>
<sequence>MSPNKKFVERMQLKQQASADRAIAREQRVQEEEQRLLAIARGEREVAERQAKAKVEQIQKTTEAETDKQLAITRAEKFKAEAAIAKDTAEINFLKAKIEAQTVRTLAEAEAYQKKVILQADNALAQKLDAEIQIQKLWASAFSQREVPTTVFGSGQSGAPVGSDAEVKAFMQMLTLDAAKRLNYNREVNKTK</sequence>
<dbReference type="AlphaFoldDB" id="A0A3B0Y308"/>
<name>A0A3B0Y308_9ZZZZ</name>
<keyword evidence="1" id="KW-0175">Coiled coil</keyword>
<evidence type="ECO:0000256" key="1">
    <source>
        <dbReference type="SAM" id="Coils"/>
    </source>
</evidence>
<feature type="coiled-coil region" evidence="1">
    <location>
        <begin position="14"/>
        <end position="64"/>
    </location>
</feature>
<gene>
    <name evidence="2" type="ORF">MNBD_GAMMA09-2310</name>
</gene>
<organism evidence="2">
    <name type="scientific">hydrothermal vent metagenome</name>
    <dbReference type="NCBI Taxonomy" id="652676"/>
    <lineage>
        <taxon>unclassified sequences</taxon>
        <taxon>metagenomes</taxon>
        <taxon>ecological metagenomes</taxon>
    </lineage>
</organism>